<dbReference type="SMART" id="SM00380">
    <property type="entry name" value="AP2"/>
    <property type="match status" value="1"/>
</dbReference>
<comment type="subcellular location">
    <subcellularLocation>
        <location evidence="1">Nucleus</location>
    </subcellularLocation>
</comment>
<evidence type="ECO:0000256" key="1">
    <source>
        <dbReference type="ARBA" id="ARBA00004123"/>
    </source>
</evidence>
<accession>A0A9K3N5S9</accession>
<evidence type="ECO:0000313" key="9">
    <source>
        <dbReference type="EMBL" id="KAF5787942.1"/>
    </source>
</evidence>
<dbReference type="SUPFAM" id="SSF54171">
    <property type="entry name" value="DNA-binding domain"/>
    <property type="match status" value="1"/>
</dbReference>
<keyword evidence="4" id="KW-0238">DNA-binding</keyword>
<dbReference type="PRINTS" id="PR00367">
    <property type="entry name" value="ETHRSPELEMNT"/>
</dbReference>
<dbReference type="GO" id="GO:0003700">
    <property type="term" value="F:DNA-binding transcription factor activity"/>
    <property type="evidence" value="ECO:0007669"/>
    <property type="project" value="InterPro"/>
</dbReference>
<dbReference type="InterPro" id="IPR036955">
    <property type="entry name" value="AP2/ERF_dom_sf"/>
</dbReference>
<dbReference type="InterPro" id="IPR044808">
    <property type="entry name" value="ERF_plant"/>
</dbReference>
<feature type="compositionally biased region" description="Low complexity" evidence="7">
    <location>
        <begin position="83"/>
        <end position="97"/>
    </location>
</feature>
<evidence type="ECO:0000256" key="7">
    <source>
        <dbReference type="SAM" id="MobiDB-lite"/>
    </source>
</evidence>
<keyword evidence="3" id="KW-0805">Transcription regulation</keyword>
<dbReference type="Gramene" id="mRNA:HanXRQr2_Chr10g0458501">
    <property type="protein sequence ID" value="mRNA:HanXRQr2_Chr10g0458501"/>
    <property type="gene ID" value="HanXRQr2_Chr10g0458501"/>
</dbReference>
<evidence type="ECO:0000256" key="6">
    <source>
        <dbReference type="ARBA" id="ARBA00023242"/>
    </source>
</evidence>
<dbReference type="Proteomes" id="UP000215914">
    <property type="component" value="Unassembled WGS sequence"/>
</dbReference>
<feature type="domain" description="AP2/ERF" evidence="8">
    <location>
        <begin position="115"/>
        <end position="172"/>
    </location>
</feature>
<evidence type="ECO:0000256" key="5">
    <source>
        <dbReference type="ARBA" id="ARBA00023163"/>
    </source>
</evidence>
<keyword evidence="10" id="KW-1185">Reference proteome</keyword>
<feature type="compositionally biased region" description="Basic and acidic residues" evidence="7">
    <location>
        <begin position="98"/>
        <end position="108"/>
    </location>
</feature>
<reference evidence="9" key="2">
    <citation type="submission" date="2020-06" db="EMBL/GenBank/DDBJ databases">
        <title>Helianthus annuus Genome sequencing and assembly Release 2.</title>
        <authorList>
            <person name="Gouzy J."/>
            <person name="Langlade N."/>
            <person name="Munos S."/>
        </authorList>
    </citation>
    <scope>NUCLEOTIDE SEQUENCE</scope>
    <source>
        <tissue evidence="9">Leaves</tissue>
    </source>
</reference>
<evidence type="ECO:0000256" key="4">
    <source>
        <dbReference type="ARBA" id="ARBA00023125"/>
    </source>
</evidence>
<dbReference type="Pfam" id="PF00847">
    <property type="entry name" value="AP2"/>
    <property type="match status" value="1"/>
</dbReference>
<dbReference type="EMBL" id="MNCJ02000325">
    <property type="protein sequence ID" value="KAF5787942.1"/>
    <property type="molecule type" value="Genomic_DNA"/>
</dbReference>
<organism evidence="9 10">
    <name type="scientific">Helianthus annuus</name>
    <name type="common">Common sunflower</name>
    <dbReference type="NCBI Taxonomy" id="4232"/>
    <lineage>
        <taxon>Eukaryota</taxon>
        <taxon>Viridiplantae</taxon>
        <taxon>Streptophyta</taxon>
        <taxon>Embryophyta</taxon>
        <taxon>Tracheophyta</taxon>
        <taxon>Spermatophyta</taxon>
        <taxon>Magnoliopsida</taxon>
        <taxon>eudicotyledons</taxon>
        <taxon>Gunneridae</taxon>
        <taxon>Pentapetalae</taxon>
        <taxon>asterids</taxon>
        <taxon>campanulids</taxon>
        <taxon>Asterales</taxon>
        <taxon>Asteraceae</taxon>
        <taxon>Asteroideae</taxon>
        <taxon>Heliantheae alliance</taxon>
        <taxon>Heliantheae</taxon>
        <taxon>Helianthus</taxon>
    </lineage>
</organism>
<keyword evidence="6" id="KW-0539">Nucleus</keyword>
<keyword evidence="5" id="KW-0804">Transcription</keyword>
<sequence length="342" mass="37883">MCGGAIISDLIAPSVNKSRRLTAADLLLTQSDFFKNPSKCYSKPLRSEIFDLEDEFEADFRGFKDEVEAQVEAEHRLNPYNFSASKSSAASSRGSKSVKSDDVSEKSTSRKRKNQYRGIRQRPWGKWAAEIRDPRKGVRVWLGTFNTAEEAARAYDVEARRIRGDKAKVNFPDVPVNLNRQKVNVKLNKKTTADCNGSFGYFEPKPQVNVPATVEDMGVKQFSPLNGSGVFNLSSDQGSNSFGCSAEFGWDHCATTPEITSVFSESDDVSFMANMNPAKKLKQDPVNMVSADEPLFQMPIFEESWDASSVDAFLNADATQDGGNEVDLWSFSDLPAILDGSF</sequence>
<feature type="region of interest" description="Disordered" evidence="7">
    <location>
        <begin position="83"/>
        <end position="120"/>
    </location>
</feature>
<evidence type="ECO:0000256" key="2">
    <source>
        <dbReference type="ARBA" id="ARBA00022821"/>
    </source>
</evidence>
<gene>
    <name evidence="9" type="ORF">HanXRQr2_Chr10g0458501</name>
</gene>
<dbReference type="PANTHER" id="PTHR31190">
    <property type="entry name" value="DNA-BINDING DOMAIN"/>
    <property type="match status" value="1"/>
</dbReference>
<dbReference type="GO" id="GO:0003677">
    <property type="term" value="F:DNA binding"/>
    <property type="evidence" value="ECO:0007669"/>
    <property type="project" value="UniProtKB-KW"/>
</dbReference>
<reference evidence="9" key="1">
    <citation type="journal article" date="2017" name="Nature">
        <title>The sunflower genome provides insights into oil metabolism, flowering and Asterid evolution.</title>
        <authorList>
            <person name="Badouin H."/>
            <person name="Gouzy J."/>
            <person name="Grassa C.J."/>
            <person name="Murat F."/>
            <person name="Staton S.E."/>
            <person name="Cottret L."/>
            <person name="Lelandais-Briere C."/>
            <person name="Owens G.L."/>
            <person name="Carrere S."/>
            <person name="Mayjonade B."/>
            <person name="Legrand L."/>
            <person name="Gill N."/>
            <person name="Kane N.C."/>
            <person name="Bowers J.E."/>
            <person name="Hubner S."/>
            <person name="Bellec A."/>
            <person name="Berard A."/>
            <person name="Berges H."/>
            <person name="Blanchet N."/>
            <person name="Boniface M.C."/>
            <person name="Brunel D."/>
            <person name="Catrice O."/>
            <person name="Chaidir N."/>
            <person name="Claudel C."/>
            <person name="Donnadieu C."/>
            <person name="Faraut T."/>
            <person name="Fievet G."/>
            <person name="Helmstetter N."/>
            <person name="King M."/>
            <person name="Knapp S.J."/>
            <person name="Lai Z."/>
            <person name="Le Paslier M.C."/>
            <person name="Lippi Y."/>
            <person name="Lorenzon L."/>
            <person name="Mandel J.R."/>
            <person name="Marage G."/>
            <person name="Marchand G."/>
            <person name="Marquand E."/>
            <person name="Bret-Mestries E."/>
            <person name="Morien E."/>
            <person name="Nambeesan S."/>
            <person name="Nguyen T."/>
            <person name="Pegot-Espagnet P."/>
            <person name="Pouilly N."/>
            <person name="Raftis F."/>
            <person name="Sallet E."/>
            <person name="Schiex T."/>
            <person name="Thomas J."/>
            <person name="Vandecasteele C."/>
            <person name="Vares D."/>
            <person name="Vear F."/>
            <person name="Vautrin S."/>
            <person name="Crespi M."/>
            <person name="Mangin B."/>
            <person name="Burke J.M."/>
            <person name="Salse J."/>
            <person name="Munos S."/>
            <person name="Vincourt P."/>
            <person name="Rieseberg L.H."/>
            <person name="Langlade N.B."/>
        </authorList>
    </citation>
    <scope>NUCLEOTIDE SEQUENCE</scope>
    <source>
        <tissue evidence="9">Leaves</tissue>
    </source>
</reference>
<dbReference type="AlphaFoldDB" id="A0A9K3N5S9"/>
<dbReference type="GO" id="GO:0006952">
    <property type="term" value="P:defense response"/>
    <property type="evidence" value="ECO:0007669"/>
    <property type="project" value="UniProtKB-KW"/>
</dbReference>
<keyword evidence="2" id="KW-0611">Plant defense</keyword>
<dbReference type="GO" id="GO:0009873">
    <property type="term" value="P:ethylene-activated signaling pathway"/>
    <property type="evidence" value="ECO:0007669"/>
    <property type="project" value="InterPro"/>
</dbReference>
<proteinExistence type="predicted"/>
<dbReference type="InterPro" id="IPR001471">
    <property type="entry name" value="AP2/ERF_dom"/>
</dbReference>
<dbReference type="OrthoDB" id="668733at2759"/>
<dbReference type="Gene3D" id="3.30.730.10">
    <property type="entry name" value="AP2/ERF domain"/>
    <property type="match status" value="1"/>
</dbReference>
<evidence type="ECO:0000256" key="3">
    <source>
        <dbReference type="ARBA" id="ARBA00023015"/>
    </source>
</evidence>
<dbReference type="PROSITE" id="PS51032">
    <property type="entry name" value="AP2_ERF"/>
    <property type="match status" value="1"/>
</dbReference>
<comment type="caution">
    <text evidence="9">The sequence shown here is derived from an EMBL/GenBank/DDBJ whole genome shotgun (WGS) entry which is preliminary data.</text>
</comment>
<dbReference type="CDD" id="cd00018">
    <property type="entry name" value="AP2"/>
    <property type="match status" value="1"/>
</dbReference>
<name>A0A9K3N5S9_HELAN</name>
<dbReference type="FunFam" id="3.30.730.10:FF:000001">
    <property type="entry name" value="Ethylene-responsive transcription factor 2"/>
    <property type="match status" value="1"/>
</dbReference>
<evidence type="ECO:0000313" key="10">
    <source>
        <dbReference type="Proteomes" id="UP000215914"/>
    </source>
</evidence>
<protein>
    <submittedName>
        <fullName evidence="9">Transcription factor AP2-EREBP family</fullName>
    </submittedName>
</protein>
<evidence type="ECO:0000259" key="8">
    <source>
        <dbReference type="PROSITE" id="PS51032"/>
    </source>
</evidence>
<dbReference type="GO" id="GO:0005634">
    <property type="term" value="C:nucleus"/>
    <property type="evidence" value="ECO:0007669"/>
    <property type="project" value="UniProtKB-SubCell"/>
</dbReference>
<dbReference type="InterPro" id="IPR016177">
    <property type="entry name" value="DNA-bd_dom_sf"/>
</dbReference>
<dbReference type="PANTHER" id="PTHR31190:SF480">
    <property type="entry name" value="ETHYLENE-RESPONSIVE TRANSCRIPTION FACTOR RAP2-12"/>
    <property type="match status" value="1"/>
</dbReference>